<evidence type="ECO:0000256" key="3">
    <source>
        <dbReference type="ARBA" id="ARBA00022490"/>
    </source>
</evidence>
<keyword evidence="6" id="KW-0966">Cell projection</keyword>
<dbReference type="SUPFAM" id="SSF47473">
    <property type="entry name" value="EF-hand"/>
    <property type="match status" value="1"/>
</dbReference>
<dbReference type="PANTHER" id="PTHR12086">
    <property type="entry name" value="EF-HAND DOMAIN C-TERMINAL CONTAINING PROTEIN"/>
    <property type="match status" value="1"/>
</dbReference>
<organism evidence="8">
    <name type="scientific">Menopon gallinae</name>
    <name type="common">poultry shaft louse</name>
    <dbReference type="NCBI Taxonomy" id="328185"/>
    <lineage>
        <taxon>Eukaryota</taxon>
        <taxon>Metazoa</taxon>
        <taxon>Ecdysozoa</taxon>
        <taxon>Arthropoda</taxon>
        <taxon>Hexapoda</taxon>
        <taxon>Insecta</taxon>
        <taxon>Pterygota</taxon>
        <taxon>Neoptera</taxon>
        <taxon>Paraneoptera</taxon>
        <taxon>Psocodea</taxon>
        <taxon>Troctomorpha</taxon>
        <taxon>Phthiraptera</taxon>
        <taxon>Amblycera</taxon>
        <taxon>Menoponidae</taxon>
        <taxon>Menopon</taxon>
    </lineage>
</organism>
<evidence type="ECO:0000256" key="2">
    <source>
        <dbReference type="ARBA" id="ARBA00004245"/>
    </source>
</evidence>
<dbReference type="GO" id="GO:0005856">
    <property type="term" value="C:cytoskeleton"/>
    <property type="evidence" value="ECO:0007669"/>
    <property type="project" value="UniProtKB-SubCell"/>
</dbReference>
<feature type="domain" description="EFHB C-terminal EF-hand" evidence="7">
    <location>
        <begin position="438"/>
        <end position="506"/>
    </location>
</feature>
<dbReference type="InterPro" id="IPR040193">
    <property type="entry name" value="EFHC1/EFHC2/EFHB"/>
</dbReference>
<evidence type="ECO:0000259" key="7">
    <source>
        <dbReference type="Pfam" id="PF25325"/>
    </source>
</evidence>
<protein>
    <recommendedName>
        <fullName evidence="7">EFHB C-terminal EF-hand domain-containing protein</fullName>
    </recommendedName>
</protein>
<comment type="subcellular location">
    <subcellularLocation>
        <location evidence="1">Cell projection</location>
        <location evidence="1">Cilium</location>
    </subcellularLocation>
    <subcellularLocation>
        <location evidence="2">Cytoplasm</location>
        <location evidence="2">Cytoskeleton</location>
    </subcellularLocation>
</comment>
<dbReference type="AlphaFoldDB" id="A0AAW2HXL0"/>
<proteinExistence type="predicted"/>
<evidence type="ECO:0000313" key="8">
    <source>
        <dbReference type="EMBL" id="KAL0274177.1"/>
    </source>
</evidence>
<evidence type="ECO:0000256" key="6">
    <source>
        <dbReference type="ARBA" id="ARBA00023273"/>
    </source>
</evidence>
<dbReference type="InterPro" id="IPR057428">
    <property type="entry name" value="EFHB_EF-hand_C"/>
</dbReference>
<reference evidence="8" key="1">
    <citation type="journal article" date="2024" name="Gigascience">
        <title>Chromosome-level genome of the poultry shaft louse Menopon gallinae provides insight into the host-switching and adaptive evolution of parasitic lice.</title>
        <authorList>
            <person name="Xu Y."/>
            <person name="Ma L."/>
            <person name="Liu S."/>
            <person name="Liang Y."/>
            <person name="Liu Q."/>
            <person name="He Z."/>
            <person name="Tian L."/>
            <person name="Duan Y."/>
            <person name="Cai W."/>
            <person name="Li H."/>
            <person name="Song F."/>
        </authorList>
    </citation>
    <scope>NUCLEOTIDE SEQUENCE</scope>
    <source>
        <strain evidence="8">Cailab_2023a</strain>
    </source>
</reference>
<gene>
    <name evidence="8" type="ORF">PYX00_006659</name>
</gene>
<keyword evidence="5" id="KW-0206">Cytoskeleton</keyword>
<dbReference type="InterPro" id="IPR011992">
    <property type="entry name" value="EF-hand-dom_pair"/>
</dbReference>
<dbReference type="EMBL" id="JARGDH010000003">
    <property type="protein sequence ID" value="KAL0274177.1"/>
    <property type="molecule type" value="Genomic_DNA"/>
</dbReference>
<keyword evidence="3" id="KW-0963">Cytoplasm</keyword>
<name>A0AAW2HXL0_9NEOP</name>
<evidence type="ECO:0000256" key="1">
    <source>
        <dbReference type="ARBA" id="ARBA00004138"/>
    </source>
</evidence>
<dbReference type="GO" id="GO:0005929">
    <property type="term" value="C:cilium"/>
    <property type="evidence" value="ECO:0007669"/>
    <property type="project" value="UniProtKB-SubCell"/>
</dbReference>
<dbReference type="Pfam" id="PF25325">
    <property type="entry name" value="EF-hand_EFHB_C"/>
    <property type="match status" value="1"/>
</dbReference>
<keyword evidence="4" id="KW-0677">Repeat</keyword>
<evidence type="ECO:0000256" key="4">
    <source>
        <dbReference type="ARBA" id="ARBA00022737"/>
    </source>
</evidence>
<evidence type="ECO:0000256" key="5">
    <source>
        <dbReference type="ARBA" id="ARBA00023212"/>
    </source>
</evidence>
<dbReference type="PANTHER" id="PTHR12086:SF12">
    <property type="entry name" value="EF-HAND DOMAIN-CONTAINING FAMILY MEMBER B"/>
    <property type="match status" value="1"/>
</dbReference>
<sequence length="516" mass="59647">MSRYPFIDRNPCLRAAGKPSGDSCVTAKDLLNVFGTDEKIEVIRKNYGMLEPEDHGPERKGVTYYGVFTEIEHCLREPEKSHFQHMEYELKNTIYDSYWNKALGKSRDPTPGLPRGMNIECTTFGTPTPQLERIAEIVHPLKTPGQVLYEDKAHHDLYRFSHNNYYPGEMINRSYNPPFNKCDTFGCPTHSDYSGSKTKTVLTWFNNDPISKVSRRQAAVKERTSAPIGQTLDKTGVSSKFDWTHTFGKPSEQNQDGVAELLNEFTPSAVRSDVREYISYANKLRRKIHNIINKGEIMLEDLFDEFSNLDKEKTFSVHFDCIDKICHKYHIHLDRNKIEPLLLLLGILKPDGTIRYREFLDFLDSNRNFPPLKREHYVMPPEYQKYDRDSYVEEKYCVCKTHLSPPAGKASIPTRPSPYYQDSIVDIESLGTETTARAVIYPSIYTQYGLTHRDFFRPRTKEFLSDLFKRIGCTLSAEDVDEIYAEGEKMDNTGGVCVETFRNLLDVKAYKTYQRL</sequence>
<accession>A0AAW2HXL0</accession>
<comment type="caution">
    <text evidence="8">The sequence shown here is derived from an EMBL/GenBank/DDBJ whole genome shotgun (WGS) entry which is preliminary data.</text>
</comment>